<evidence type="ECO:0000313" key="2">
    <source>
        <dbReference type="Proteomes" id="UP000018291"/>
    </source>
</evidence>
<organism evidence="1 2">
    <name type="scientific">Candidatus Neomicrothrix parvicella RN1</name>
    <dbReference type="NCBI Taxonomy" id="1229780"/>
    <lineage>
        <taxon>Bacteria</taxon>
        <taxon>Bacillati</taxon>
        <taxon>Actinomycetota</taxon>
        <taxon>Acidimicrobiia</taxon>
        <taxon>Acidimicrobiales</taxon>
        <taxon>Microthrixaceae</taxon>
        <taxon>Candidatus Neomicrothrix</taxon>
    </lineage>
</organism>
<protein>
    <submittedName>
        <fullName evidence="1">Uncharacterized protein</fullName>
    </submittedName>
</protein>
<proteinExistence type="predicted"/>
<name>R4Z2X4_9ACTN</name>
<keyword evidence="2" id="KW-1185">Reference proteome</keyword>
<dbReference type="HOGENOM" id="CLU_2988093_0_0_11"/>
<dbReference type="AlphaFoldDB" id="R4Z2X4"/>
<dbReference type="Proteomes" id="UP000018291">
    <property type="component" value="Unassembled WGS sequence"/>
</dbReference>
<comment type="caution">
    <text evidence="1">The sequence shown here is derived from an EMBL/GenBank/DDBJ whole genome shotgun (WGS) entry which is preliminary data.</text>
</comment>
<evidence type="ECO:0000313" key="1">
    <source>
        <dbReference type="EMBL" id="CCM63636.1"/>
    </source>
</evidence>
<gene>
    <name evidence="1" type="ORF">BN381_270007</name>
</gene>
<dbReference type="EMBL" id="CANL01000020">
    <property type="protein sequence ID" value="CCM63636.1"/>
    <property type="molecule type" value="Genomic_DNA"/>
</dbReference>
<reference evidence="1 2" key="1">
    <citation type="journal article" date="2013" name="ISME J.">
        <title>Metabolic model for the filamentous 'Candidatus Microthrix parvicella' based on genomic and metagenomic analyses.</title>
        <authorList>
            <person name="Jon McIlroy S."/>
            <person name="Kristiansen R."/>
            <person name="Albertsen M."/>
            <person name="Michael Karst S."/>
            <person name="Rossetti S."/>
            <person name="Lund Nielsen J."/>
            <person name="Tandoi V."/>
            <person name="James Seviour R."/>
            <person name="Nielsen P.H."/>
        </authorList>
    </citation>
    <scope>NUCLEOTIDE SEQUENCE [LARGE SCALE GENOMIC DNA]</scope>
    <source>
        <strain evidence="1 2">RN1</strain>
    </source>
</reference>
<sequence length="57" mass="5974">MPAEVTSMSARLLGRGAALAVPDVATSEPPSISSIANDFNGRLSLRRCGLAMDVRLM</sequence>
<accession>R4Z2X4</accession>